<keyword evidence="1" id="KW-0472">Membrane</keyword>
<keyword evidence="1" id="KW-0812">Transmembrane</keyword>
<evidence type="ECO:0000313" key="2">
    <source>
        <dbReference type="EMBL" id="MFC2926905.1"/>
    </source>
</evidence>
<gene>
    <name evidence="2" type="ORF">ACFOOR_12375</name>
</gene>
<keyword evidence="1" id="KW-1133">Transmembrane helix</keyword>
<protein>
    <recommendedName>
        <fullName evidence="4">Glycerophosphoryl diester phosphodiesterase membrane domain-containing protein</fullName>
    </recommendedName>
</protein>
<comment type="caution">
    <text evidence="2">The sequence shown here is derived from an EMBL/GenBank/DDBJ whole genome shotgun (WGS) entry which is preliminary data.</text>
</comment>
<reference evidence="3" key="1">
    <citation type="journal article" date="2019" name="Int. J. Syst. Evol. Microbiol.">
        <title>The Global Catalogue of Microorganisms (GCM) 10K type strain sequencing project: providing services to taxonomists for standard genome sequencing and annotation.</title>
        <authorList>
            <consortium name="The Broad Institute Genomics Platform"/>
            <consortium name="The Broad Institute Genome Sequencing Center for Infectious Disease"/>
            <person name="Wu L."/>
            <person name="Ma J."/>
        </authorList>
    </citation>
    <scope>NUCLEOTIDE SEQUENCE [LARGE SCALE GENOMIC DNA]</scope>
    <source>
        <strain evidence="3">KCTC 52487</strain>
    </source>
</reference>
<proteinExistence type="predicted"/>
<keyword evidence="3" id="KW-1185">Reference proteome</keyword>
<feature type="transmembrane region" description="Helical" evidence="1">
    <location>
        <begin position="120"/>
        <end position="146"/>
    </location>
</feature>
<evidence type="ECO:0008006" key="4">
    <source>
        <dbReference type="Google" id="ProtNLM"/>
    </source>
</evidence>
<evidence type="ECO:0000313" key="3">
    <source>
        <dbReference type="Proteomes" id="UP001595379"/>
    </source>
</evidence>
<evidence type="ECO:0000256" key="1">
    <source>
        <dbReference type="SAM" id="Phobius"/>
    </source>
</evidence>
<feature type="transmembrane region" description="Helical" evidence="1">
    <location>
        <begin position="33"/>
        <end position="53"/>
    </location>
</feature>
<dbReference type="Proteomes" id="UP001595379">
    <property type="component" value="Unassembled WGS sequence"/>
</dbReference>
<feature type="transmembrane region" description="Helical" evidence="1">
    <location>
        <begin position="158"/>
        <end position="182"/>
    </location>
</feature>
<dbReference type="EMBL" id="JBHRSV010000028">
    <property type="protein sequence ID" value="MFC2926905.1"/>
    <property type="molecule type" value="Genomic_DNA"/>
</dbReference>
<sequence>MNTSWRDSVLENNKLAISYFKFYFIQGQVSERIALLISPLLGLLVNFVAWYVVGTSRYLTISYDILSGSLSTMLIISISLMGLFLAAFAILMSTLESNLIERLARLRINEMSLTRINKILFTYFFIFFEFVLAIMFLMIASTISFVTSNIDFPMIDDLVYVVANLVGISLLISIAVSVLLNLRIFLWNFFQHVLLFVVTRNLDEQRTGE</sequence>
<name>A0ABV6ZZK2_9PROT</name>
<accession>A0ABV6ZZK2</accession>
<dbReference type="RefSeq" id="WP_343162893.1">
    <property type="nucleotide sequence ID" value="NZ_JBHRSV010000028.1"/>
</dbReference>
<organism evidence="2 3">
    <name type="scientific">Hyphobacterium vulgare</name>
    <dbReference type="NCBI Taxonomy" id="1736751"/>
    <lineage>
        <taxon>Bacteria</taxon>
        <taxon>Pseudomonadati</taxon>
        <taxon>Pseudomonadota</taxon>
        <taxon>Alphaproteobacteria</taxon>
        <taxon>Maricaulales</taxon>
        <taxon>Maricaulaceae</taxon>
        <taxon>Hyphobacterium</taxon>
    </lineage>
</organism>
<feature type="transmembrane region" description="Helical" evidence="1">
    <location>
        <begin position="73"/>
        <end position="99"/>
    </location>
</feature>